<evidence type="ECO:0000313" key="1">
    <source>
        <dbReference type="EMBL" id="QKZ03119.1"/>
    </source>
</evidence>
<dbReference type="InterPro" id="IPR017143">
    <property type="entry name" value="UCP037225"/>
</dbReference>
<dbReference type="AlphaFoldDB" id="A0A7D5D4V8"/>
<dbReference type="KEGG" id="pez:HWQ56_04680"/>
<gene>
    <name evidence="1" type="ORF">HWQ56_04680</name>
</gene>
<proteinExistence type="predicted"/>
<protein>
    <submittedName>
        <fullName evidence="1">CPXCG motif-containing cysteine-rich protein</fullName>
    </submittedName>
</protein>
<sequence>MLFQESEDIECPYCGETIPVLLDLSGGDQEYIEDCSVCCKPIRFILQVHDDEWMLDVKGEND</sequence>
<evidence type="ECO:0000313" key="2">
    <source>
        <dbReference type="Proteomes" id="UP000509568"/>
    </source>
</evidence>
<dbReference type="PIRSF" id="PIRSF037225">
    <property type="entry name" value="UCP037225"/>
    <property type="match status" value="1"/>
</dbReference>
<dbReference type="Pfam" id="PF14255">
    <property type="entry name" value="Zn_ribbon_21"/>
    <property type="match status" value="1"/>
</dbReference>
<reference evidence="1 2" key="1">
    <citation type="submission" date="2020-06" db="EMBL/GenBank/DDBJ databases">
        <title>Pseudomonas eucalypticola sp. nov., an endophyte of Eucalyptus dunnii leaves with biocontrol ability of eucalyptus leaf blight.</title>
        <authorList>
            <person name="Liu Y."/>
            <person name="Song Z."/>
            <person name="Zeng H."/>
            <person name="Lu M."/>
            <person name="Wang X."/>
            <person name="Lian X."/>
            <person name="Zhang Q."/>
        </authorList>
    </citation>
    <scope>NUCLEOTIDE SEQUENCE [LARGE SCALE GENOMIC DNA]</scope>
    <source>
        <strain evidence="1 2">NP-1</strain>
    </source>
</reference>
<dbReference type="InterPro" id="IPR025990">
    <property type="entry name" value="zinc_ribbon_bacterial"/>
</dbReference>
<keyword evidence="2" id="KW-1185">Reference proteome</keyword>
<dbReference type="Proteomes" id="UP000509568">
    <property type="component" value="Chromosome"/>
</dbReference>
<accession>A0A7D5D4V8</accession>
<dbReference type="RefSeq" id="WP_158153603.1">
    <property type="nucleotide sequence ID" value="NZ_CP056030.1"/>
</dbReference>
<name>A0A7D5D4V8_9PSED</name>
<organism evidence="1 2">
    <name type="scientific">Pseudomonas eucalypticola</name>
    <dbReference type="NCBI Taxonomy" id="2599595"/>
    <lineage>
        <taxon>Bacteria</taxon>
        <taxon>Pseudomonadati</taxon>
        <taxon>Pseudomonadota</taxon>
        <taxon>Gammaproteobacteria</taxon>
        <taxon>Pseudomonadales</taxon>
        <taxon>Pseudomonadaceae</taxon>
        <taxon>Pseudomonas</taxon>
    </lineage>
</organism>
<dbReference type="EMBL" id="CP056030">
    <property type="protein sequence ID" value="QKZ03119.1"/>
    <property type="molecule type" value="Genomic_DNA"/>
</dbReference>